<name>A0A5D8QAB6_9THEO</name>
<sequence>MNEESGLVFGGSTLTASDVAVAGGLAAMGNPEKVKGLDKDLVERALSKIKEMVEDNIDKNKDDGR</sequence>
<dbReference type="RefSeq" id="WP_149545615.1">
    <property type="nucleotide sequence ID" value="NZ_VTPS01000013.1"/>
</dbReference>
<proteinExistence type="predicted"/>
<dbReference type="Proteomes" id="UP000322976">
    <property type="component" value="Unassembled WGS sequence"/>
</dbReference>
<evidence type="ECO:0000313" key="1">
    <source>
        <dbReference type="EMBL" id="TZE81461.1"/>
    </source>
</evidence>
<gene>
    <name evidence="1" type="ORF">FWJ32_08935</name>
</gene>
<dbReference type="EMBL" id="VTPS01000013">
    <property type="protein sequence ID" value="TZE81461.1"/>
    <property type="molecule type" value="Genomic_DNA"/>
</dbReference>
<evidence type="ECO:0000313" key="2">
    <source>
        <dbReference type="Proteomes" id="UP000322976"/>
    </source>
</evidence>
<protein>
    <submittedName>
        <fullName evidence="1">Uncharacterized protein</fullName>
    </submittedName>
</protein>
<keyword evidence="2" id="KW-1185">Reference proteome</keyword>
<comment type="caution">
    <text evidence="1">The sequence shown here is derived from an EMBL/GenBank/DDBJ whole genome shotgun (WGS) entry which is preliminary data.</text>
</comment>
<dbReference type="AlphaFoldDB" id="A0A5D8QAB6"/>
<organism evidence="1 2">
    <name type="scientific">Calorimonas adulescens</name>
    <dbReference type="NCBI Taxonomy" id="2606906"/>
    <lineage>
        <taxon>Bacteria</taxon>
        <taxon>Bacillati</taxon>
        <taxon>Bacillota</taxon>
        <taxon>Clostridia</taxon>
        <taxon>Thermoanaerobacterales</taxon>
        <taxon>Thermoanaerobacteraceae</taxon>
        <taxon>Calorimonas</taxon>
    </lineage>
</organism>
<reference evidence="1 2" key="1">
    <citation type="submission" date="2019-08" db="EMBL/GenBank/DDBJ databases">
        <title>Calorimonas adulescens gen. nov., sp. nov., an anaerobic thermophilic bacterium from Sakhalin hot spring.</title>
        <authorList>
            <person name="Khomyakova M.A."/>
            <person name="Merkel A.Y."/>
            <person name="Novikov A."/>
            <person name="Bonch-Osmolovskaya E.A."/>
            <person name="Slobodkin A.I."/>
        </authorList>
    </citation>
    <scope>NUCLEOTIDE SEQUENCE [LARGE SCALE GENOMIC DNA]</scope>
    <source>
        <strain evidence="1 2">A05MB</strain>
    </source>
</reference>
<accession>A0A5D8QAB6</accession>